<proteinExistence type="predicted"/>
<dbReference type="EMBL" id="JANPWB010000015">
    <property type="protein sequence ID" value="KAJ1088866.1"/>
    <property type="molecule type" value="Genomic_DNA"/>
</dbReference>
<comment type="caution">
    <text evidence="2">The sequence shown here is derived from an EMBL/GenBank/DDBJ whole genome shotgun (WGS) entry which is preliminary data.</text>
</comment>
<feature type="region of interest" description="Disordered" evidence="1">
    <location>
        <begin position="66"/>
        <end position="136"/>
    </location>
</feature>
<name>A0AAV7LB56_PLEWA</name>
<feature type="region of interest" description="Disordered" evidence="1">
    <location>
        <begin position="1"/>
        <end position="46"/>
    </location>
</feature>
<protein>
    <submittedName>
        <fullName evidence="2">Uncharacterized protein</fullName>
    </submittedName>
</protein>
<evidence type="ECO:0000313" key="3">
    <source>
        <dbReference type="Proteomes" id="UP001066276"/>
    </source>
</evidence>
<accession>A0AAV7LB56</accession>
<keyword evidence="3" id="KW-1185">Reference proteome</keyword>
<organism evidence="2 3">
    <name type="scientific">Pleurodeles waltl</name>
    <name type="common">Iberian ribbed newt</name>
    <dbReference type="NCBI Taxonomy" id="8319"/>
    <lineage>
        <taxon>Eukaryota</taxon>
        <taxon>Metazoa</taxon>
        <taxon>Chordata</taxon>
        <taxon>Craniata</taxon>
        <taxon>Vertebrata</taxon>
        <taxon>Euteleostomi</taxon>
        <taxon>Amphibia</taxon>
        <taxon>Batrachia</taxon>
        <taxon>Caudata</taxon>
        <taxon>Salamandroidea</taxon>
        <taxon>Salamandridae</taxon>
        <taxon>Pleurodelinae</taxon>
        <taxon>Pleurodeles</taxon>
    </lineage>
</organism>
<reference evidence="2" key="1">
    <citation type="journal article" date="2022" name="bioRxiv">
        <title>Sequencing and chromosome-scale assembly of the giantPleurodeles waltlgenome.</title>
        <authorList>
            <person name="Brown T."/>
            <person name="Elewa A."/>
            <person name="Iarovenko S."/>
            <person name="Subramanian E."/>
            <person name="Araus A.J."/>
            <person name="Petzold A."/>
            <person name="Susuki M."/>
            <person name="Suzuki K.-i.T."/>
            <person name="Hayashi T."/>
            <person name="Toyoda A."/>
            <person name="Oliveira C."/>
            <person name="Osipova E."/>
            <person name="Leigh N.D."/>
            <person name="Simon A."/>
            <person name="Yun M.H."/>
        </authorList>
    </citation>
    <scope>NUCLEOTIDE SEQUENCE</scope>
    <source>
        <strain evidence="2">20211129_DDA</strain>
        <tissue evidence="2">Liver</tissue>
    </source>
</reference>
<gene>
    <name evidence="2" type="ORF">NDU88_002020</name>
</gene>
<evidence type="ECO:0000256" key="1">
    <source>
        <dbReference type="SAM" id="MobiDB-lite"/>
    </source>
</evidence>
<sequence length="136" mass="14646">MLQIIDLSIQQNRPAPGADSETPAGDAVKIRRGAAEPGSGLSRGESWRRYRCRTAEAWWSALEPGTGVKTRTRLRLPRAPGRGGGREGDSEPAGARGGGRSESPHALRKPRNALTYRGREEEPGASLHVRLCLGPE</sequence>
<dbReference type="Proteomes" id="UP001066276">
    <property type="component" value="Chromosome 11"/>
</dbReference>
<evidence type="ECO:0000313" key="2">
    <source>
        <dbReference type="EMBL" id="KAJ1088866.1"/>
    </source>
</evidence>
<dbReference type="AlphaFoldDB" id="A0AAV7LB56"/>